<feature type="transmembrane region" description="Helical" evidence="10">
    <location>
        <begin position="6"/>
        <end position="29"/>
    </location>
</feature>
<dbReference type="Pfam" id="PF17200">
    <property type="entry name" value="sCache_2"/>
    <property type="match status" value="1"/>
</dbReference>
<keyword evidence="4 10" id="KW-0812">Transmembrane</keyword>
<dbReference type="EMBL" id="SZVP01000006">
    <property type="protein sequence ID" value="TMM45386.1"/>
    <property type="molecule type" value="Genomic_DNA"/>
</dbReference>
<dbReference type="InterPro" id="IPR004089">
    <property type="entry name" value="MCPsignal_dom"/>
</dbReference>
<keyword evidence="2" id="KW-1003">Cell membrane</keyword>
<keyword evidence="3" id="KW-0997">Cell inner membrane</keyword>
<keyword evidence="5 10" id="KW-1133">Transmembrane helix</keyword>
<dbReference type="PANTHER" id="PTHR32089:SF119">
    <property type="entry name" value="METHYL-ACCEPTING CHEMOTAXIS PROTEIN CTPL"/>
    <property type="match status" value="1"/>
</dbReference>
<dbReference type="GO" id="GO:0006935">
    <property type="term" value="P:chemotaxis"/>
    <property type="evidence" value="ECO:0007669"/>
    <property type="project" value="UniProtKB-ARBA"/>
</dbReference>
<evidence type="ECO:0000259" key="13">
    <source>
        <dbReference type="PROSITE" id="PS50885"/>
    </source>
</evidence>
<feature type="domain" description="Methyl-accepting transducer" evidence="11">
    <location>
        <begin position="291"/>
        <end position="527"/>
    </location>
</feature>
<comment type="subcellular location">
    <subcellularLocation>
        <location evidence="1">Cell inner membrane</location>
        <topology evidence="1">Multi-pass membrane protein</topology>
    </subcellularLocation>
</comment>
<evidence type="ECO:0000313" key="15">
    <source>
        <dbReference type="Proteomes" id="UP000307702"/>
    </source>
</evidence>
<dbReference type="Pfam" id="PF00672">
    <property type="entry name" value="HAMP"/>
    <property type="match status" value="1"/>
</dbReference>
<evidence type="ECO:0000313" key="14">
    <source>
        <dbReference type="EMBL" id="TMM45386.1"/>
    </source>
</evidence>
<evidence type="ECO:0000256" key="9">
    <source>
        <dbReference type="PROSITE-ProRule" id="PRU00284"/>
    </source>
</evidence>
<dbReference type="CDD" id="cd11386">
    <property type="entry name" value="MCP_signal"/>
    <property type="match status" value="1"/>
</dbReference>
<evidence type="ECO:0000256" key="5">
    <source>
        <dbReference type="ARBA" id="ARBA00022989"/>
    </source>
</evidence>
<evidence type="ECO:0000259" key="12">
    <source>
        <dbReference type="PROSITE" id="PS50192"/>
    </source>
</evidence>
<feature type="transmembrane region" description="Helical" evidence="10">
    <location>
        <begin position="208"/>
        <end position="229"/>
    </location>
</feature>
<dbReference type="Pfam" id="PF00015">
    <property type="entry name" value="MCPsignal"/>
    <property type="match status" value="1"/>
</dbReference>
<dbReference type="Gene3D" id="1.10.287.950">
    <property type="entry name" value="Methyl-accepting chemotaxis protein"/>
    <property type="match status" value="1"/>
</dbReference>
<evidence type="ECO:0000256" key="8">
    <source>
        <dbReference type="ARBA" id="ARBA00029447"/>
    </source>
</evidence>
<dbReference type="SMART" id="SM00304">
    <property type="entry name" value="HAMP"/>
    <property type="match status" value="1"/>
</dbReference>
<dbReference type="Proteomes" id="UP000307702">
    <property type="component" value="Unassembled WGS sequence"/>
</dbReference>
<sequence>MNTLSIKQRILMLAIAPLIVALLVVMLLVNMQFKELGEEQIKHTQETMMKDKRAALKNYVDISLSAVSGLIEQASGMNDEQKKTEVASYLRSIVFEESKDGYIFVYKYDGETIAHQASPKLEGQNLYNMKDSNGVMVIKGLIDQAKAGGGYIEYMWQKPSKNMEVIKLGYAKSIDKFQWMVGTGFYIDDIEDEIANIRTEIDAGVKKAMYLIGTVGIFLIVLVIFISLYTSARITRPLRDTALALNDISQGEGDLTRRLTIYSEDEVGQVSKGFNLFVEKIQQLVLEIKTGIIDLSSSSKQMDTVVTSTNSNVENQRQETTLAATAVHEMAAATQEIATNAENAATSAQEADTEAMTGQRIVEETITAISSLFDSINGAAEVVNQLSTDTVEIGNVLNVIKAIADQTNLLALNAAIEAARAGEQGRGFAVVADEVRALASRTQQSTEEIQKMIERLQQGANQAVNVMESSRKQGEDTVRMAASASESLITITTSVSTITDMNTQIATAAEEQTTVADEISKNVQQIADIAEDSSQRAVELANTTEELIQLEKRLSQIVDQFKV</sequence>
<evidence type="ECO:0000256" key="10">
    <source>
        <dbReference type="SAM" id="Phobius"/>
    </source>
</evidence>
<dbReference type="CDD" id="cd06225">
    <property type="entry name" value="HAMP"/>
    <property type="match status" value="1"/>
</dbReference>
<evidence type="ECO:0000259" key="11">
    <source>
        <dbReference type="PROSITE" id="PS50111"/>
    </source>
</evidence>
<dbReference type="FunFam" id="1.10.287.950:FF:000001">
    <property type="entry name" value="Methyl-accepting chemotaxis sensory transducer"/>
    <property type="match status" value="1"/>
</dbReference>
<feature type="domain" description="HAMP" evidence="13">
    <location>
        <begin position="232"/>
        <end position="286"/>
    </location>
</feature>
<evidence type="ECO:0000256" key="6">
    <source>
        <dbReference type="ARBA" id="ARBA00023136"/>
    </source>
</evidence>
<evidence type="ECO:0000256" key="1">
    <source>
        <dbReference type="ARBA" id="ARBA00004429"/>
    </source>
</evidence>
<evidence type="ECO:0000256" key="3">
    <source>
        <dbReference type="ARBA" id="ARBA00022519"/>
    </source>
</evidence>
<dbReference type="InterPro" id="IPR000727">
    <property type="entry name" value="T_SNARE_dom"/>
</dbReference>
<accession>A0A8H2JPJ6</accession>
<keyword evidence="7 9" id="KW-0807">Transducer</keyword>
<dbReference type="PROSITE" id="PS50111">
    <property type="entry name" value="CHEMOTAXIS_TRANSDUC_2"/>
    <property type="match status" value="1"/>
</dbReference>
<dbReference type="RefSeq" id="WP_138622321.1">
    <property type="nucleotide sequence ID" value="NZ_SZVP01000006.1"/>
</dbReference>
<proteinExistence type="inferred from homology"/>
<dbReference type="SMART" id="SM00283">
    <property type="entry name" value="MA"/>
    <property type="match status" value="1"/>
</dbReference>
<evidence type="ECO:0000256" key="2">
    <source>
        <dbReference type="ARBA" id="ARBA00022475"/>
    </source>
</evidence>
<dbReference type="PANTHER" id="PTHR32089">
    <property type="entry name" value="METHYL-ACCEPTING CHEMOTAXIS PROTEIN MCPB"/>
    <property type="match status" value="1"/>
</dbReference>
<feature type="domain" description="T-SNARE coiled-coil homology" evidence="12">
    <location>
        <begin position="478"/>
        <end position="540"/>
    </location>
</feature>
<keyword evidence="15" id="KW-1185">Reference proteome</keyword>
<dbReference type="InterPro" id="IPR033480">
    <property type="entry name" value="sCache_2"/>
</dbReference>
<gene>
    <name evidence="14" type="ORF">FCS21_08310</name>
</gene>
<reference evidence="14 15" key="1">
    <citation type="submission" date="2019-05" db="EMBL/GenBank/DDBJ databases">
        <title>Colwellia ponticola sp. nov., isolated from seawater.</title>
        <authorList>
            <person name="Yoon J.-H."/>
        </authorList>
    </citation>
    <scope>NUCLEOTIDE SEQUENCE [LARGE SCALE GENOMIC DNA]</scope>
    <source>
        <strain evidence="14 15">OISW-25</strain>
    </source>
</reference>
<dbReference type="GO" id="GO:0005886">
    <property type="term" value="C:plasma membrane"/>
    <property type="evidence" value="ECO:0007669"/>
    <property type="project" value="UniProtKB-SubCell"/>
</dbReference>
<evidence type="ECO:0000256" key="7">
    <source>
        <dbReference type="ARBA" id="ARBA00023224"/>
    </source>
</evidence>
<dbReference type="OrthoDB" id="2489132at2"/>
<dbReference type="AlphaFoldDB" id="A0A8H2JPJ6"/>
<dbReference type="InterPro" id="IPR003660">
    <property type="entry name" value="HAMP_dom"/>
</dbReference>
<keyword evidence="6 10" id="KW-0472">Membrane</keyword>
<comment type="similarity">
    <text evidence="8">Belongs to the methyl-accepting chemotaxis (MCP) protein family.</text>
</comment>
<name>A0A8H2JPJ6_9GAMM</name>
<dbReference type="SUPFAM" id="SSF58104">
    <property type="entry name" value="Methyl-accepting chemotaxis protein (MCP) signaling domain"/>
    <property type="match status" value="1"/>
</dbReference>
<dbReference type="Gene3D" id="3.30.450.20">
    <property type="entry name" value="PAS domain"/>
    <property type="match status" value="1"/>
</dbReference>
<comment type="caution">
    <text evidence="14">The sequence shown here is derived from an EMBL/GenBank/DDBJ whole genome shotgun (WGS) entry which is preliminary data.</text>
</comment>
<dbReference type="GO" id="GO:0007165">
    <property type="term" value="P:signal transduction"/>
    <property type="evidence" value="ECO:0007669"/>
    <property type="project" value="UniProtKB-KW"/>
</dbReference>
<evidence type="ECO:0000256" key="4">
    <source>
        <dbReference type="ARBA" id="ARBA00022692"/>
    </source>
</evidence>
<dbReference type="PROSITE" id="PS50885">
    <property type="entry name" value="HAMP"/>
    <property type="match status" value="1"/>
</dbReference>
<protein>
    <submittedName>
        <fullName evidence="14">HAMP domain-containing protein</fullName>
    </submittedName>
</protein>
<organism evidence="14 15">
    <name type="scientific">Colwellia ponticola</name>
    <dbReference type="NCBI Taxonomy" id="2304625"/>
    <lineage>
        <taxon>Bacteria</taxon>
        <taxon>Pseudomonadati</taxon>
        <taxon>Pseudomonadota</taxon>
        <taxon>Gammaproteobacteria</taxon>
        <taxon>Alteromonadales</taxon>
        <taxon>Colwelliaceae</taxon>
        <taxon>Colwellia</taxon>
    </lineage>
</organism>
<dbReference type="SMART" id="SM01049">
    <property type="entry name" value="Cache_2"/>
    <property type="match status" value="1"/>
</dbReference>
<dbReference type="PROSITE" id="PS50192">
    <property type="entry name" value="T_SNARE"/>
    <property type="match status" value="1"/>
</dbReference>